<sequence length="364" mass="39206">MTSAILTVVLALAGLAPPTDVAAADRPDDGGRHIVVTWQGPDDPELTNYRILRQPENGESWDTVGIAGRLANRFTDGSAVDGVRYRYAVVALSTDAVAESEPSDWATSTPSWFDSNRLNVLIWTIVFILLLVGLIHQARRGRKLYIRRIAGLDAVEEALGRATEMGRPILFVPGLSSVADVATIAALNILSEVAKKTASFGTPLIVPNRDPIVYTVAREMVKEAYTTVGRPDAFSQDMVFFLTDQQFAFAAAVDGIMIREKPATNFLMGMFWAESLIMAETGASTGAIQIAGTDSLSQLPFFITACDYTLIGEELYAASAYISREPLLLGSVLGQDLIKAVILVTIVVGTILALATPLPVLKVF</sequence>
<dbReference type="Pfam" id="PF20539">
    <property type="entry name" value="DUF6754"/>
    <property type="match status" value="1"/>
</dbReference>
<comment type="caution">
    <text evidence="4">The sequence shown here is derived from an EMBL/GenBank/DDBJ whole genome shotgun (WGS) entry which is preliminary data.</text>
</comment>
<dbReference type="AlphaFoldDB" id="A0A7V0T630"/>
<dbReference type="Proteomes" id="UP000885672">
    <property type="component" value="Unassembled WGS sequence"/>
</dbReference>
<protein>
    <submittedName>
        <fullName evidence="4">Fibronectin type III domain-containing protein</fullName>
    </submittedName>
</protein>
<keyword evidence="1" id="KW-0812">Transmembrane</keyword>
<feature type="transmembrane region" description="Helical" evidence="1">
    <location>
        <begin position="120"/>
        <end position="138"/>
    </location>
</feature>
<dbReference type="CDD" id="cd00063">
    <property type="entry name" value="FN3"/>
    <property type="match status" value="1"/>
</dbReference>
<dbReference type="SUPFAM" id="SSF49265">
    <property type="entry name" value="Fibronectin type III"/>
    <property type="match status" value="1"/>
</dbReference>
<reference evidence="4" key="1">
    <citation type="journal article" date="2020" name="mSystems">
        <title>Genome- and Community-Level Interaction Insights into Carbon Utilization and Element Cycling Functions of Hydrothermarchaeota in Hydrothermal Sediment.</title>
        <authorList>
            <person name="Zhou Z."/>
            <person name="Liu Y."/>
            <person name="Xu W."/>
            <person name="Pan J."/>
            <person name="Luo Z.H."/>
            <person name="Li M."/>
        </authorList>
    </citation>
    <scope>NUCLEOTIDE SEQUENCE [LARGE SCALE GENOMIC DNA]</scope>
    <source>
        <strain evidence="4">SpSt-1182</strain>
    </source>
</reference>
<organism evidence="4">
    <name type="scientific">candidate division WOR-3 bacterium</name>
    <dbReference type="NCBI Taxonomy" id="2052148"/>
    <lineage>
        <taxon>Bacteria</taxon>
        <taxon>Bacteria division WOR-3</taxon>
    </lineage>
</organism>
<evidence type="ECO:0000256" key="1">
    <source>
        <dbReference type="SAM" id="Phobius"/>
    </source>
</evidence>
<evidence type="ECO:0000256" key="2">
    <source>
        <dbReference type="SAM" id="SignalP"/>
    </source>
</evidence>
<dbReference type="Gene3D" id="2.60.40.10">
    <property type="entry name" value="Immunoglobulins"/>
    <property type="match status" value="1"/>
</dbReference>
<dbReference type="InterPro" id="IPR003961">
    <property type="entry name" value="FN3_dom"/>
</dbReference>
<keyword evidence="2" id="KW-0732">Signal</keyword>
<evidence type="ECO:0000259" key="3">
    <source>
        <dbReference type="PROSITE" id="PS50853"/>
    </source>
</evidence>
<dbReference type="PROSITE" id="PS50853">
    <property type="entry name" value="FN3"/>
    <property type="match status" value="1"/>
</dbReference>
<feature type="chain" id="PRO_5031092181" evidence="2">
    <location>
        <begin position="23"/>
        <end position="364"/>
    </location>
</feature>
<keyword evidence="1" id="KW-0472">Membrane</keyword>
<proteinExistence type="predicted"/>
<dbReference type="InterPro" id="IPR013783">
    <property type="entry name" value="Ig-like_fold"/>
</dbReference>
<dbReference type="InterPro" id="IPR036116">
    <property type="entry name" value="FN3_sf"/>
</dbReference>
<keyword evidence="1" id="KW-1133">Transmembrane helix</keyword>
<dbReference type="EMBL" id="DSBX01000166">
    <property type="protein sequence ID" value="HDQ99511.1"/>
    <property type="molecule type" value="Genomic_DNA"/>
</dbReference>
<evidence type="ECO:0000313" key="4">
    <source>
        <dbReference type="EMBL" id="HDQ99511.1"/>
    </source>
</evidence>
<feature type="domain" description="Fibronectin type-III" evidence="3">
    <location>
        <begin position="17"/>
        <end position="114"/>
    </location>
</feature>
<gene>
    <name evidence="4" type="ORF">ENN51_04410</name>
</gene>
<feature type="transmembrane region" description="Helical" evidence="1">
    <location>
        <begin position="337"/>
        <end position="358"/>
    </location>
</feature>
<dbReference type="InterPro" id="IPR046642">
    <property type="entry name" value="DUF6754"/>
</dbReference>
<name>A0A7V0T630_UNCW3</name>
<accession>A0A7V0T630</accession>
<feature type="signal peptide" evidence="2">
    <location>
        <begin position="1"/>
        <end position="22"/>
    </location>
</feature>